<dbReference type="Gene3D" id="1.20.140.10">
    <property type="entry name" value="Butyryl-CoA Dehydrogenase, subunit A, domain 3"/>
    <property type="match status" value="2"/>
</dbReference>
<dbReference type="GO" id="GO:0016627">
    <property type="term" value="F:oxidoreductase activity, acting on the CH-CH group of donors"/>
    <property type="evidence" value="ECO:0007669"/>
    <property type="project" value="InterPro"/>
</dbReference>
<dbReference type="Proteomes" id="UP000011666">
    <property type="component" value="Unassembled WGS sequence"/>
</dbReference>
<dbReference type="GO" id="GO:0005886">
    <property type="term" value="C:plasma membrane"/>
    <property type="evidence" value="ECO:0007669"/>
    <property type="project" value="TreeGrafter"/>
</dbReference>
<dbReference type="InterPro" id="IPR009100">
    <property type="entry name" value="AcylCoA_DH/oxidase_NM_dom_sf"/>
</dbReference>
<reference evidence="9 10" key="1">
    <citation type="submission" date="2013-01" db="EMBL/GenBank/DDBJ databases">
        <title>Whole genome shotgun sequence of Gordonia soli NBRC 108243.</title>
        <authorList>
            <person name="Isaki-Nakamura S."/>
            <person name="Hosoyama A."/>
            <person name="Tsuchikane K."/>
            <person name="Ando Y."/>
            <person name="Baba S."/>
            <person name="Ohji S."/>
            <person name="Hamada M."/>
            <person name="Tamura T."/>
            <person name="Yamazoe A."/>
            <person name="Yamazaki S."/>
            <person name="Fujita N."/>
        </authorList>
    </citation>
    <scope>NUCLEOTIDE SEQUENCE [LARGE SCALE GENOMIC DNA]</scope>
    <source>
        <strain evidence="9 10">NBRC 108243</strain>
    </source>
</reference>
<dbReference type="STRING" id="1223545.GS4_14_00690"/>
<dbReference type="Pfam" id="PF02771">
    <property type="entry name" value="Acyl-CoA_dh_N"/>
    <property type="match status" value="2"/>
</dbReference>
<evidence type="ECO:0000256" key="4">
    <source>
        <dbReference type="ARBA" id="ARBA00022827"/>
    </source>
</evidence>
<dbReference type="Gene3D" id="2.40.110.10">
    <property type="entry name" value="Butyryl-CoA Dehydrogenase, subunit A, domain 2"/>
    <property type="match status" value="2"/>
</dbReference>
<keyword evidence="5" id="KW-0560">Oxidoreductase</keyword>
<feature type="domain" description="Acyl-CoA dehydrogenase/oxidase C-terminal" evidence="6">
    <location>
        <begin position="227"/>
        <end position="342"/>
    </location>
</feature>
<dbReference type="RefSeq" id="WP_007620212.1">
    <property type="nucleotide sequence ID" value="NZ_BANX01000014.1"/>
</dbReference>
<evidence type="ECO:0000256" key="3">
    <source>
        <dbReference type="ARBA" id="ARBA00022630"/>
    </source>
</evidence>
<evidence type="ECO:0000259" key="7">
    <source>
        <dbReference type="Pfam" id="PF02770"/>
    </source>
</evidence>
<feature type="domain" description="Acyl-CoA oxidase/dehydrogenase middle" evidence="7">
    <location>
        <begin position="475"/>
        <end position="569"/>
    </location>
</feature>
<comment type="similarity">
    <text evidence="2">Belongs to the acyl-CoA dehydrogenase family.</text>
</comment>
<comment type="cofactor">
    <cofactor evidence="1">
        <name>FAD</name>
        <dbReference type="ChEBI" id="CHEBI:57692"/>
    </cofactor>
</comment>
<dbReference type="Gene3D" id="1.10.540.10">
    <property type="entry name" value="Acyl-CoA dehydrogenase/oxidase, N-terminal domain"/>
    <property type="match status" value="2"/>
</dbReference>
<comment type="caution">
    <text evidence="9">The sequence shown here is derived from an EMBL/GenBank/DDBJ whole genome shotgun (WGS) entry which is preliminary data.</text>
</comment>
<dbReference type="SUPFAM" id="SSF56645">
    <property type="entry name" value="Acyl-CoA dehydrogenase NM domain-like"/>
    <property type="match status" value="2"/>
</dbReference>
<evidence type="ECO:0000256" key="5">
    <source>
        <dbReference type="ARBA" id="ARBA00023002"/>
    </source>
</evidence>
<name>M0QI65_9ACTN</name>
<protein>
    <submittedName>
        <fullName evidence="9">Putative acyl-CoA dehydrogenase</fullName>
    </submittedName>
</protein>
<dbReference type="InterPro" id="IPR037069">
    <property type="entry name" value="AcylCoA_DH/ox_N_sf"/>
</dbReference>
<evidence type="ECO:0000313" key="10">
    <source>
        <dbReference type="Proteomes" id="UP000011666"/>
    </source>
</evidence>
<keyword evidence="10" id="KW-1185">Reference proteome</keyword>
<proteinExistence type="inferred from homology"/>
<evidence type="ECO:0000259" key="8">
    <source>
        <dbReference type="Pfam" id="PF02771"/>
    </source>
</evidence>
<dbReference type="InterPro" id="IPR006091">
    <property type="entry name" value="Acyl-CoA_Oxase/DH_mid-dom"/>
</dbReference>
<evidence type="ECO:0000256" key="2">
    <source>
        <dbReference type="ARBA" id="ARBA00009347"/>
    </source>
</evidence>
<feature type="domain" description="Acyl-CoA dehydrogenase/oxidase N-terminal" evidence="8">
    <location>
        <begin position="397"/>
        <end position="470"/>
    </location>
</feature>
<dbReference type="InterPro" id="IPR046373">
    <property type="entry name" value="Acyl-CoA_Oxase/DH_mid-dom_sf"/>
</dbReference>
<dbReference type="eggNOG" id="COG1960">
    <property type="taxonomic scope" value="Bacteria"/>
</dbReference>
<dbReference type="GO" id="GO:0050660">
    <property type="term" value="F:flavin adenine dinucleotide binding"/>
    <property type="evidence" value="ECO:0007669"/>
    <property type="project" value="InterPro"/>
</dbReference>
<gene>
    <name evidence="9" type="ORF">GS4_14_00690</name>
</gene>
<organism evidence="9 10">
    <name type="scientific">Gordonia soli NBRC 108243</name>
    <dbReference type="NCBI Taxonomy" id="1223545"/>
    <lineage>
        <taxon>Bacteria</taxon>
        <taxon>Bacillati</taxon>
        <taxon>Actinomycetota</taxon>
        <taxon>Actinomycetes</taxon>
        <taxon>Mycobacteriales</taxon>
        <taxon>Gordoniaceae</taxon>
        <taxon>Gordonia</taxon>
    </lineage>
</organism>
<feature type="domain" description="Acyl-CoA dehydrogenase/oxidase C-terminal" evidence="6">
    <location>
        <begin position="581"/>
        <end position="726"/>
    </location>
</feature>
<accession>M0QI65</accession>
<sequence>MGRHSYDLGIGLSPDHAALADSVQAFATKIIDHDHVRAVVEQPREDKFPFYWDALVGQGLLGLHVPEDKGGDGAGVLTAAVALEALARTIAPGPYVPTVLASAALSAADAAPFPISDLIGGRAVGAVAMTAPLPAREVADGWQISGVCDGVLGAEHADVLIVPIDTGTDDAAWAAITPDQVTITAQDSIDVLRGAARVELVDAVIGADAVLSGLSRRRLRSIATVILGAEAVGIISWCVGTAADYATTRVQFGRPIGQFQGVKHKCARMGIALEKARAVLWDAAGALDRDDETADYAAAIAAAIVPDIAVQVAQDCIQVHGGIGFTWEHDAHLYYRRALSIRAQFPSREERLTTVADHAVAGDLLPTDLELPAEADAIRTEIRAALEPIADLGEDDQLIALGDGGWVQPHLPTPYGRSASPLEQVIIADELAAAKIQLPQLLMGGWAVQAVVAHGTDEQKRDLAVPTLRGDLVWCQLFSEPGAGSDLASITTKAERVDGGWRVNGQKIWTTVAQFADWAMLIARTDPTVPKHDGITYFVLDMSTPGITVRPLREMTGSALFNEVFLDDVFVPDSAVVGEVNDGWNVARTTLAGERVALSQKMEAYATDRDLLTFVTGRDLSPLATATVGELIAESRAIDVIGARVVLKQLSGSDVSTTSSVGKLLGMGLGQSISEFIVAELGVAGAVSVAGQPSDKAMDQLISGRATTIYGGTTEVQLNVIGERMLGLPRDAA</sequence>
<dbReference type="EMBL" id="BANX01000014">
    <property type="protein sequence ID" value="GAC68238.1"/>
    <property type="molecule type" value="Genomic_DNA"/>
</dbReference>
<dbReference type="InterPro" id="IPR036250">
    <property type="entry name" value="AcylCo_DH-like_C"/>
</dbReference>
<dbReference type="Pfam" id="PF02770">
    <property type="entry name" value="Acyl-CoA_dh_M"/>
    <property type="match status" value="1"/>
</dbReference>
<dbReference type="PANTHER" id="PTHR43292">
    <property type="entry name" value="ACYL-COA DEHYDROGENASE"/>
    <property type="match status" value="1"/>
</dbReference>
<dbReference type="OrthoDB" id="2431337at2"/>
<keyword evidence="3" id="KW-0285">Flavoprotein</keyword>
<evidence type="ECO:0000256" key="1">
    <source>
        <dbReference type="ARBA" id="ARBA00001974"/>
    </source>
</evidence>
<dbReference type="AlphaFoldDB" id="M0QI65"/>
<keyword evidence="4" id="KW-0274">FAD</keyword>
<evidence type="ECO:0000313" key="9">
    <source>
        <dbReference type="EMBL" id="GAC68238.1"/>
    </source>
</evidence>
<dbReference type="CDD" id="cd00567">
    <property type="entry name" value="ACAD"/>
    <property type="match status" value="1"/>
</dbReference>
<dbReference type="FunFam" id="2.40.110.10:FF:000011">
    <property type="entry name" value="Acyl-CoA dehydrogenase FadE34"/>
    <property type="match status" value="1"/>
</dbReference>
<dbReference type="InterPro" id="IPR052161">
    <property type="entry name" value="Mycobact_Acyl-CoA_DH"/>
</dbReference>
<dbReference type="InterPro" id="IPR013786">
    <property type="entry name" value="AcylCoA_DH/ox_N"/>
</dbReference>
<dbReference type="SUPFAM" id="SSF47203">
    <property type="entry name" value="Acyl-CoA dehydrogenase C-terminal domain-like"/>
    <property type="match status" value="2"/>
</dbReference>
<evidence type="ECO:0000259" key="6">
    <source>
        <dbReference type="Pfam" id="PF00441"/>
    </source>
</evidence>
<feature type="domain" description="Acyl-CoA dehydrogenase/oxidase N-terminal" evidence="8">
    <location>
        <begin position="13"/>
        <end position="97"/>
    </location>
</feature>
<dbReference type="PANTHER" id="PTHR43292:SF4">
    <property type="entry name" value="ACYL-COA DEHYDROGENASE FADE34"/>
    <property type="match status" value="1"/>
</dbReference>
<dbReference type="Pfam" id="PF00441">
    <property type="entry name" value="Acyl-CoA_dh_1"/>
    <property type="match status" value="2"/>
</dbReference>
<dbReference type="InterPro" id="IPR009075">
    <property type="entry name" value="AcylCo_DH/oxidase_C"/>
</dbReference>